<organism evidence="1 2">
    <name type="scientific">[Clostridium] leptum CAG:27</name>
    <dbReference type="NCBI Taxonomy" id="1263068"/>
    <lineage>
        <taxon>Bacteria</taxon>
        <taxon>Bacillati</taxon>
        <taxon>Bacillota</taxon>
        <taxon>Clostridia</taxon>
        <taxon>Eubacteriales</taxon>
        <taxon>Oscillospiraceae</taxon>
        <taxon>Oscillospiraceae incertae sedis</taxon>
    </lineage>
</organism>
<evidence type="ECO:0000313" key="2">
    <source>
        <dbReference type="Proteomes" id="UP000018168"/>
    </source>
</evidence>
<evidence type="ECO:0000313" key="1">
    <source>
        <dbReference type="EMBL" id="CDC03693.1"/>
    </source>
</evidence>
<dbReference type="EMBL" id="CBEP010000014">
    <property type="protein sequence ID" value="CDC03693.1"/>
    <property type="molecule type" value="Genomic_DNA"/>
</dbReference>
<name>R6MVB0_9FIRM</name>
<evidence type="ECO:0008006" key="3">
    <source>
        <dbReference type="Google" id="ProtNLM"/>
    </source>
</evidence>
<comment type="caution">
    <text evidence="1">The sequence shown here is derived from an EMBL/GenBank/DDBJ whole genome shotgun (WGS) entry which is preliminary data.</text>
</comment>
<dbReference type="AlphaFoldDB" id="R6MVB0"/>
<dbReference type="Gene3D" id="3.10.420.10">
    <property type="entry name" value="SecB-like"/>
    <property type="match status" value="1"/>
</dbReference>
<gene>
    <name evidence="1" type="ORF">BN578_01694</name>
</gene>
<dbReference type="InterPro" id="IPR035958">
    <property type="entry name" value="SecB-like_sf"/>
</dbReference>
<sequence>MNLKDIKSEFQFVGNQILKLSLKNDFVQLPPQELLSKCVFDVEYEIPPIDILNETDERYGFVDLHLNLNILSKKKERLSLNLSIRGCFTDSVSTPKETFSEMLGLNGCATLYSIARAQIISITSQAMNGGELILPMVNFFKMKEKKDKET</sequence>
<accession>R6MVB0</accession>
<protein>
    <recommendedName>
        <fullName evidence="3">Preprotein translocase subunit SecB</fullName>
    </recommendedName>
</protein>
<dbReference type="SUPFAM" id="SSF54611">
    <property type="entry name" value="SecB-like"/>
    <property type="match status" value="1"/>
</dbReference>
<reference evidence="1" key="1">
    <citation type="submission" date="2012-11" db="EMBL/GenBank/DDBJ databases">
        <title>Dependencies among metagenomic species, viruses, plasmids and units of genetic variation.</title>
        <authorList>
            <person name="Nielsen H.B."/>
            <person name="Almeida M."/>
            <person name="Juncker A.S."/>
            <person name="Rasmussen S."/>
            <person name="Li J."/>
            <person name="Sunagawa S."/>
            <person name="Plichta D."/>
            <person name="Gautier L."/>
            <person name="Le Chatelier E."/>
            <person name="Peletier E."/>
            <person name="Bonde I."/>
            <person name="Nielsen T."/>
            <person name="Manichanh C."/>
            <person name="Arumugam M."/>
            <person name="Batto J."/>
            <person name="Santos M.B.Q.D."/>
            <person name="Blom N."/>
            <person name="Borruel N."/>
            <person name="Burgdorf K.S."/>
            <person name="Boumezbeur F."/>
            <person name="Casellas F."/>
            <person name="Dore J."/>
            <person name="Guarner F."/>
            <person name="Hansen T."/>
            <person name="Hildebrand F."/>
            <person name="Kaas R.S."/>
            <person name="Kennedy S."/>
            <person name="Kristiansen K."/>
            <person name="Kultima J.R."/>
            <person name="Leonard P."/>
            <person name="Levenez F."/>
            <person name="Lund O."/>
            <person name="Moumen B."/>
            <person name="Le Paslier D."/>
            <person name="Pons N."/>
            <person name="Pedersen O."/>
            <person name="Prifti E."/>
            <person name="Qin J."/>
            <person name="Raes J."/>
            <person name="Tap J."/>
            <person name="Tims S."/>
            <person name="Ussery D.W."/>
            <person name="Yamada T."/>
            <person name="MetaHit consortium"/>
            <person name="Renault P."/>
            <person name="Sicheritz-Ponten T."/>
            <person name="Bork P."/>
            <person name="Wang J."/>
            <person name="Brunak S."/>
            <person name="Ehrlich S.D."/>
        </authorList>
    </citation>
    <scope>NUCLEOTIDE SEQUENCE [LARGE SCALE GENOMIC DNA]</scope>
</reference>
<dbReference type="Proteomes" id="UP000018168">
    <property type="component" value="Unassembled WGS sequence"/>
</dbReference>
<proteinExistence type="predicted"/>